<dbReference type="InterPro" id="IPR001789">
    <property type="entry name" value="Sig_transdc_resp-reg_receiver"/>
</dbReference>
<dbReference type="PANTHER" id="PTHR43214:SF24">
    <property type="entry name" value="TRANSCRIPTIONAL REGULATORY PROTEIN NARL-RELATED"/>
    <property type="match status" value="1"/>
</dbReference>
<sequence length="227" mass="23942">MTSVLIVDDQVLIRAGIAALVRATDGLEVAGEAATGEEAVDLAAGCAPDVVLMDIRLPGMSGIAALERILAAAPPPKPRVAMLTVYDLDQYVYAALRAGASGFLLKDTPPERLLAAVRQIADGEMLFAPTVTRRLVETFARQAEPLVGRPDTLHGLTARERDVLHLVGRGLTNDQIAESLVVSTATVKTHVNRVMSKLALSSRAQAVVVAYESGLVTVGGDRRPTAD</sequence>
<name>A0A1E7N7R6_KITAU</name>
<evidence type="ECO:0000256" key="1">
    <source>
        <dbReference type="ARBA" id="ARBA00022553"/>
    </source>
</evidence>
<organism evidence="9 10">
    <name type="scientific">Kitasatospora aureofaciens</name>
    <name type="common">Streptomyces aureofaciens</name>
    <dbReference type="NCBI Taxonomy" id="1894"/>
    <lineage>
        <taxon>Bacteria</taxon>
        <taxon>Bacillati</taxon>
        <taxon>Actinomycetota</taxon>
        <taxon>Actinomycetes</taxon>
        <taxon>Kitasatosporales</taxon>
        <taxon>Streptomycetaceae</taxon>
        <taxon>Kitasatospora</taxon>
    </lineage>
</organism>
<keyword evidence="10" id="KW-1185">Reference proteome</keyword>
<dbReference type="Proteomes" id="UP000610124">
    <property type="component" value="Unassembled WGS sequence"/>
</dbReference>
<dbReference type="GO" id="GO:0003677">
    <property type="term" value="F:DNA binding"/>
    <property type="evidence" value="ECO:0007669"/>
    <property type="project" value="UniProtKB-KW"/>
</dbReference>
<evidence type="ECO:0000313" key="10">
    <source>
        <dbReference type="Proteomes" id="UP000037395"/>
    </source>
</evidence>
<reference evidence="8" key="5">
    <citation type="submission" date="2020-09" db="EMBL/GenBank/DDBJ databases">
        <authorList>
            <person name="Sun Q."/>
            <person name="Ohkuma M."/>
        </authorList>
    </citation>
    <scope>NUCLEOTIDE SEQUENCE</scope>
    <source>
        <strain evidence="8">JCM 4434</strain>
    </source>
</reference>
<evidence type="ECO:0000256" key="3">
    <source>
        <dbReference type="ARBA" id="ARBA00023125"/>
    </source>
</evidence>
<dbReference type="OrthoDB" id="9808843at2"/>
<dbReference type="GO" id="GO:0000160">
    <property type="term" value="P:phosphorelay signal transduction system"/>
    <property type="evidence" value="ECO:0007669"/>
    <property type="project" value="InterPro"/>
</dbReference>
<dbReference type="Pfam" id="PF00196">
    <property type="entry name" value="GerE"/>
    <property type="match status" value="1"/>
</dbReference>
<accession>A0A1E7N7R6</accession>
<feature type="domain" description="HTH luxR-type" evidence="6">
    <location>
        <begin position="149"/>
        <end position="214"/>
    </location>
</feature>
<dbReference type="SUPFAM" id="SSF52172">
    <property type="entry name" value="CheY-like"/>
    <property type="match status" value="1"/>
</dbReference>
<dbReference type="PANTHER" id="PTHR43214">
    <property type="entry name" value="TWO-COMPONENT RESPONSE REGULATOR"/>
    <property type="match status" value="1"/>
</dbReference>
<gene>
    <name evidence="8" type="ORF">GCM10010502_05730</name>
    <name evidence="9" type="ORF">HS99_0028385</name>
</gene>
<reference evidence="9 10" key="2">
    <citation type="submission" date="2014-07" db="EMBL/GenBank/DDBJ databases">
        <authorList>
            <person name="Zhang J.E."/>
            <person name="Yang H."/>
            <person name="Guo J."/>
            <person name="Deng Z."/>
            <person name="Luo H."/>
            <person name="Luo M."/>
            <person name="Zhao B."/>
        </authorList>
    </citation>
    <scope>NUCLEOTIDE SEQUENCE [LARGE SCALE GENOMIC DNA]</scope>
    <source>
        <strain evidence="9">ATCC 10762</strain>
        <strain evidence="10">ATCC 10762 / DSM 40127 / CCM 3239 / JCM 4008 / LMG 5968 / NBRC 12843 / NCIMB 8234 / A-377</strain>
    </source>
</reference>
<evidence type="ECO:0000256" key="5">
    <source>
        <dbReference type="PROSITE-ProRule" id="PRU00169"/>
    </source>
</evidence>
<keyword evidence="2" id="KW-0805">Transcription regulation</keyword>
<dbReference type="SMART" id="SM00448">
    <property type="entry name" value="REC"/>
    <property type="match status" value="1"/>
</dbReference>
<dbReference type="Gene3D" id="3.40.50.2300">
    <property type="match status" value="1"/>
</dbReference>
<keyword evidence="4" id="KW-0804">Transcription</keyword>
<dbReference type="EMBL" id="JPRF03000024">
    <property type="protein sequence ID" value="OEV36684.1"/>
    <property type="molecule type" value="Genomic_DNA"/>
</dbReference>
<dbReference type="InterPro" id="IPR000792">
    <property type="entry name" value="Tscrpt_reg_LuxR_C"/>
</dbReference>
<evidence type="ECO:0000313" key="8">
    <source>
        <dbReference type="EMBL" id="GGU57959.1"/>
    </source>
</evidence>
<dbReference type="CDD" id="cd17535">
    <property type="entry name" value="REC_NarL-like"/>
    <property type="match status" value="1"/>
</dbReference>
<evidence type="ECO:0000256" key="4">
    <source>
        <dbReference type="ARBA" id="ARBA00023163"/>
    </source>
</evidence>
<proteinExistence type="predicted"/>
<dbReference type="GO" id="GO:0006355">
    <property type="term" value="P:regulation of DNA-templated transcription"/>
    <property type="evidence" value="ECO:0007669"/>
    <property type="project" value="InterPro"/>
</dbReference>
<dbReference type="InterPro" id="IPR011006">
    <property type="entry name" value="CheY-like_superfamily"/>
</dbReference>
<keyword evidence="3 9" id="KW-0238">DNA-binding</keyword>
<reference evidence="10" key="4">
    <citation type="submission" date="2016-08" db="EMBL/GenBank/DDBJ databases">
        <title>Sequencing, assembly and comparative genomics of S. aureofaciens ATCC 10762.</title>
        <authorList>
            <person name="Gradnigo J.S."/>
            <person name="Johnson N."/>
            <person name="Somerville G.A."/>
        </authorList>
    </citation>
    <scope>NUCLEOTIDE SEQUENCE [LARGE SCALE GENOMIC DNA]</scope>
    <source>
        <strain evidence="10">ATCC 10762 / DSM 40127 / CCM 3239 / JCM 4008 / LMG 5968 / NBRC 12843 / NCIMB 8234 / A-377</strain>
    </source>
</reference>
<comment type="caution">
    <text evidence="9">The sequence shown here is derived from an EMBL/GenBank/DDBJ whole genome shotgun (WGS) entry which is preliminary data.</text>
</comment>
<evidence type="ECO:0000259" key="7">
    <source>
        <dbReference type="PROSITE" id="PS50110"/>
    </source>
</evidence>
<dbReference type="PROSITE" id="PS00622">
    <property type="entry name" value="HTH_LUXR_1"/>
    <property type="match status" value="1"/>
</dbReference>
<keyword evidence="1 5" id="KW-0597">Phosphoprotein</keyword>
<dbReference type="Pfam" id="PF00072">
    <property type="entry name" value="Response_reg"/>
    <property type="match status" value="1"/>
</dbReference>
<dbReference type="AlphaFoldDB" id="A0A1E7N7R6"/>
<dbReference type="SMART" id="SM00421">
    <property type="entry name" value="HTH_LUXR"/>
    <property type="match status" value="1"/>
</dbReference>
<feature type="modified residue" description="4-aspartylphosphate" evidence="5">
    <location>
        <position position="54"/>
    </location>
</feature>
<dbReference type="CDD" id="cd06170">
    <property type="entry name" value="LuxR_C_like"/>
    <property type="match status" value="1"/>
</dbReference>
<evidence type="ECO:0000313" key="11">
    <source>
        <dbReference type="Proteomes" id="UP000610124"/>
    </source>
</evidence>
<dbReference type="EMBL" id="BMUB01000001">
    <property type="protein sequence ID" value="GGU57959.1"/>
    <property type="molecule type" value="Genomic_DNA"/>
</dbReference>
<reference evidence="9" key="3">
    <citation type="submission" date="2016-08" db="EMBL/GenBank/DDBJ databases">
        <title>Sequencing, Assembly and Comparative Genomics of S. aureofaciens ATCC 10762.</title>
        <authorList>
            <person name="Gradnigo J.S."/>
            <person name="Johnson N."/>
            <person name="Somerville G.A."/>
        </authorList>
    </citation>
    <scope>NUCLEOTIDE SEQUENCE [LARGE SCALE GENOMIC DNA]</scope>
    <source>
        <strain evidence="9">ATCC 10762</strain>
    </source>
</reference>
<feature type="domain" description="Response regulatory" evidence="7">
    <location>
        <begin position="3"/>
        <end position="121"/>
    </location>
</feature>
<dbReference type="PRINTS" id="PR00038">
    <property type="entry name" value="HTHLUXR"/>
</dbReference>
<dbReference type="InterPro" id="IPR039420">
    <property type="entry name" value="WalR-like"/>
</dbReference>
<protein>
    <submittedName>
        <fullName evidence="9">DNA-binding response regulator</fullName>
    </submittedName>
</protein>
<evidence type="ECO:0000259" key="6">
    <source>
        <dbReference type="PROSITE" id="PS50043"/>
    </source>
</evidence>
<accession>A0A8H9HID1</accession>
<dbReference type="PROSITE" id="PS50110">
    <property type="entry name" value="RESPONSE_REGULATORY"/>
    <property type="match status" value="1"/>
</dbReference>
<dbReference type="GeneID" id="97483752"/>
<dbReference type="Proteomes" id="UP000037395">
    <property type="component" value="Unassembled WGS sequence"/>
</dbReference>
<dbReference type="InterPro" id="IPR058245">
    <property type="entry name" value="NreC/VraR/RcsB-like_REC"/>
</dbReference>
<dbReference type="RefSeq" id="WP_030550701.1">
    <property type="nucleotide sequence ID" value="NZ_BMUB01000001.1"/>
</dbReference>
<evidence type="ECO:0000256" key="2">
    <source>
        <dbReference type="ARBA" id="ARBA00023015"/>
    </source>
</evidence>
<dbReference type="PROSITE" id="PS50043">
    <property type="entry name" value="HTH_LUXR_2"/>
    <property type="match status" value="1"/>
</dbReference>
<reference evidence="8 11" key="1">
    <citation type="journal article" date="2014" name="Int. J. Syst. Evol. Microbiol.">
        <title>Complete genome sequence of Corynebacterium casei LMG S-19264T (=DSM 44701T), isolated from a smear-ripened cheese.</title>
        <authorList>
            <consortium name="US DOE Joint Genome Institute (JGI-PGF)"/>
            <person name="Walter F."/>
            <person name="Albersmeier A."/>
            <person name="Kalinowski J."/>
            <person name="Ruckert C."/>
        </authorList>
    </citation>
    <scope>NUCLEOTIDE SEQUENCE [LARGE SCALE GENOMIC DNA]</scope>
    <source>
        <strain evidence="8 11">JCM 4434</strain>
    </source>
</reference>
<evidence type="ECO:0000313" key="9">
    <source>
        <dbReference type="EMBL" id="OEV36684.1"/>
    </source>
</evidence>
<dbReference type="KEGG" id="kau:B6264_23670"/>